<feature type="chain" id="PRO_5016414780" evidence="4">
    <location>
        <begin position="23"/>
        <end position="355"/>
    </location>
</feature>
<evidence type="ECO:0000256" key="3">
    <source>
        <dbReference type="ARBA" id="ARBA00023263"/>
    </source>
</evidence>
<accession>A0A318JLE7</accession>
<dbReference type="InterPro" id="IPR008966">
    <property type="entry name" value="Adhesion_dom_sf"/>
</dbReference>
<evidence type="ECO:0000256" key="1">
    <source>
        <dbReference type="ARBA" id="ARBA00004561"/>
    </source>
</evidence>
<dbReference type="GO" id="GO:0043709">
    <property type="term" value="P:cell adhesion involved in single-species biofilm formation"/>
    <property type="evidence" value="ECO:0007669"/>
    <property type="project" value="TreeGrafter"/>
</dbReference>
<dbReference type="AlphaFoldDB" id="A0A318JLE7"/>
<dbReference type="InterPro" id="IPR000259">
    <property type="entry name" value="Adhesion_dom_fimbrial"/>
</dbReference>
<dbReference type="PANTHER" id="PTHR33420:SF14">
    <property type="entry name" value="TYPE 1 FIMBRIN D-MANNOSE SPECIFIC ADHESIN"/>
    <property type="match status" value="1"/>
</dbReference>
<comment type="caution">
    <text evidence="6">The sequence shown here is derived from an EMBL/GenBank/DDBJ whole genome shotgun (WGS) entry which is preliminary data.</text>
</comment>
<evidence type="ECO:0000256" key="4">
    <source>
        <dbReference type="SAM" id="SignalP"/>
    </source>
</evidence>
<keyword evidence="4" id="KW-0732">Signal</keyword>
<dbReference type="Pfam" id="PF00419">
    <property type="entry name" value="Fimbrial"/>
    <property type="match status" value="1"/>
</dbReference>
<evidence type="ECO:0000259" key="5">
    <source>
        <dbReference type="Pfam" id="PF00419"/>
    </source>
</evidence>
<evidence type="ECO:0000313" key="7">
    <source>
        <dbReference type="Proteomes" id="UP000248395"/>
    </source>
</evidence>
<dbReference type="RefSeq" id="WP_082693336.1">
    <property type="nucleotide sequence ID" value="NZ_LNQU01000022.1"/>
</dbReference>
<reference evidence="6 7" key="1">
    <citation type="submission" date="2018-05" db="EMBL/GenBank/DDBJ databases">
        <title>Genomic Encyclopedia of Type Strains, Phase IV (KMG-IV): sequencing the most valuable type-strain genomes for metagenomic binning, comparative biology and taxonomic classification.</title>
        <authorList>
            <person name="Goeker M."/>
        </authorList>
    </citation>
    <scope>NUCLEOTIDE SEQUENCE [LARGE SCALE GENOMIC DNA]</scope>
    <source>
        <strain evidence="6 7">DSM 25134</strain>
    </source>
</reference>
<dbReference type="InterPro" id="IPR036937">
    <property type="entry name" value="Adhesion_dom_fimbrial_sf"/>
</dbReference>
<dbReference type="OrthoDB" id="8596177at2"/>
<name>A0A318JLE7_9NEIS</name>
<keyword evidence="3" id="KW-0281">Fimbrium</keyword>
<dbReference type="Gene3D" id="2.60.40.1090">
    <property type="entry name" value="Fimbrial-type adhesion domain"/>
    <property type="match status" value="1"/>
</dbReference>
<evidence type="ECO:0000313" key="6">
    <source>
        <dbReference type="EMBL" id="PXX44667.1"/>
    </source>
</evidence>
<dbReference type="EMBL" id="QJKC01000012">
    <property type="protein sequence ID" value="PXX44667.1"/>
    <property type="molecule type" value="Genomic_DNA"/>
</dbReference>
<proteinExistence type="inferred from homology"/>
<dbReference type="InterPro" id="IPR050263">
    <property type="entry name" value="Bact_Fimbrial_Adh_Pro"/>
</dbReference>
<gene>
    <name evidence="6" type="ORF">DFR38_11290</name>
</gene>
<comment type="subcellular location">
    <subcellularLocation>
        <location evidence="1">Fimbrium</location>
    </subcellularLocation>
</comment>
<dbReference type="GO" id="GO:0009289">
    <property type="term" value="C:pilus"/>
    <property type="evidence" value="ECO:0007669"/>
    <property type="project" value="UniProtKB-SubCell"/>
</dbReference>
<dbReference type="PANTHER" id="PTHR33420">
    <property type="entry name" value="FIMBRIAL SUBUNIT ELFA-RELATED"/>
    <property type="match status" value="1"/>
</dbReference>
<comment type="similarity">
    <text evidence="2">Belongs to the fimbrial protein family.</text>
</comment>
<sequence>MRNLLKHISSAGLLICSNHVFATVKCVSSYTGDSSNVTAPVVSPPINASIPGFSWSGAANSLTVGTSFTSWQTADNIYSVFTCTQGKLDGAPYPATYIAPAIPPISGMFYTLNGVTYSIFPTKAPGIGYIVGAADPAKSYTPLGFSPNFMLNGQGYVGMGLKYFIQFVITGSLKTGTYIIPAQTVANIQLRDETNSAAYAFNLNLASTTISIKASTCTANTGNLNITLPSVNSINLASIGSLSLPTPFSLSLSCPSSLNVYMTFTDNNNPSNTSNLLSLKSSSTASGIGVQIKKADGSLVKFGPDSANKGTTNQFLLMNNMTGNQVFPFSAYIVRTGNMMPGSLAAIATFTFSYQ</sequence>
<evidence type="ECO:0000256" key="2">
    <source>
        <dbReference type="ARBA" id="ARBA00006671"/>
    </source>
</evidence>
<organism evidence="6 7">
    <name type="scientific">Aquitalea magnusonii</name>
    <dbReference type="NCBI Taxonomy" id="332411"/>
    <lineage>
        <taxon>Bacteria</taxon>
        <taxon>Pseudomonadati</taxon>
        <taxon>Pseudomonadota</taxon>
        <taxon>Betaproteobacteria</taxon>
        <taxon>Neisseriales</taxon>
        <taxon>Chromobacteriaceae</taxon>
        <taxon>Aquitalea</taxon>
    </lineage>
</organism>
<feature type="domain" description="Fimbrial-type adhesion" evidence="5">
    <location>
        <begin position="211"/>
        <end position="355"/>
    </location>
</feature>
<keyword evidence="7" id="KW-1185">Reference proteome</keyword>
<protein>
    <submittedName>
        <fullName evidence="6">Type 1 fimbria pilin</fullName>
    </submittedName>
</protein>
<feature type="signal peptide" evidence="4">
    <location>
        <begin position="1"/>
        <end position="22"/>
    </location>
</feature>
<dbReference type="SUPFAM" id="SSF49401">
    <property type="entry name" value="Bacterial adhesins"/>
    <property type="match status" value="1"/>
</dbReference>
<dbReference type="Proteomes" id="UP000248395">
    <property type="component" value="Unassembled WGS sequence"/>
</dbReference>